<comment type="function">
    <text evidence="5">Part of the ABC transporter complex HmuTUV involved in hemin import. Responsible for energy coupling to the transport system.</text>
</comment>
<dbReference type="InterPro" id="IPR003439">
    <property type="entry name" value="ABC_transporter-like_ATP-bd"/>
</dbReference>
<gene>
    <name evidence="7" type="ORF">GCM10009093_26480</name>
</gene>
<reference evidence="8" key="1">
    <citation type="journal article" date="2019" name="Int. J. Syst. Evol. Microbiol.">
        <title>The Global Catalogue of Microorganisms (GCM) 10K type strain sequencing project: providing services to taxonomists for standard genome sequencing and annotation.</title>
        <authorList>
            <consortium name="The Broad Institute Genomics Platform"/>
            <consortium name="The Broad Institute Genome Sequencing Center for Infectious Disease"/>
            <person name="Wu L."/>
            <person name="Ma J."/>
        </authorList>
    </citation>
    <scope>NUCLEOTIDE SEQUENCE [LARGE SCALE GENOMIC DNA]</scope>
    <source>
        <strain evidence="8">JCM 13476</strain>
    </source>
</reference>
<accession>A0ABP3IDM8</accession>
<proteinExistence type="predicted"/>
<keyword evidence="4" id="KW-1278">Translocase</keyword>
<keyword evidence="1" id="KW-0813">Transport</keyword>
<dbReference type="PROSITE" id="PS50893">
    <property type="entry name" value="ABC_TRANSPORTER_2"/>
    <property type="match status" value="1"/>
</dbReference>
<dbReference type="InterPro" id="IPR017871">
    <property type="entry name" value="ABC_transporter-like_CS"/>
</dbReference>
<dbReference type="PROSITE" id="PS00211">
    <property type="entry name" value="ABC_TRANSPORTER_1"/>
    <property type="match status" value="1"/>
</dbReference>
<dbReference type="InterPro" id="IPR003593">
    <property type="entry name" value="AAA+_ATPase"/>
</dbReference>
<evidence type="ECO:0000313" key="7">
    <source>
        <dbReference type="EMBL" id="GAA0398610.1"/>
    </source>
</evidence>
<feature type="domain" description="ABC transporter" evidence="6">
    <location>
        <begin position="1"/>
        <end position="233"/>
    </location>
</feature>
<dbReference type="Pfam" id="PF00005">
    <property type="entry name" value="ABC_tran"/>
    <property type="match status" value="1"/>
</dbReference>
<dbReference type="Gene3D" id="3.40.50.300">
    <property type="entry name" value="P-loop containing nucleotide triphosphate hydrolases"/>
    <property type="match status" value="1"/>
</dbReference>
<evidence type="ECO:0000256" key="4">
    <source>
        <dbReference type="ARBA" id="ARBA00022967"/>
    </source>
</evidence>
<evidence type="ECO:0000259" key="6">
    <source>
        <dbReference type="PROSITE" id="PS50893"/>
    </source>
</evidence>
<dbReference type="EMBL" id="BAAAEJ010000009">
    <property type="protein sequence ID" value="GAA0398610.1"/>
    <property type="molecule type" value="Genomic_DNA"/>
</dbReference>
<evidence type="ECO:0000313" key="8">
    <source>
        <dbReference type="Proteomes" id="UP001500791"/>
    </source>
</evidence>
<dbReference type="GO" id="GO:0005524">
    <property type="term" value="F:ATP binding"/>
    <property type="evidence" value="ECO:0007669"/>
    <property type="project" value="UniProtKB-KW"/>
</dbReference>
<dbReference type="PANTHER" id="PTHR42794:SF1">
    <property type="entry name" value="HEMIN IMPORT ATP-BINDING PROTEIN HMUV"/>
    <property type="match status" value="1"/>
</dbReference>
<evidence type="ECO:0000256" key="3">
    <source>
        <dbReference type="ARBA" id="ARBA00022840"/>
    </source>
</evidence>
<dbReference type="SMART" id="SM00382">
    <property type="entry name" value="AAA"/>
    <property type="match status" value="1"/>
</dbReference>
<protein>
    <submittedName>
        <fullName evidence="7">ABC transporter ATP-binding protein</fullName>
    </submittedName>
</protein>
<dbReference type="SUPFAM" id="SSF52540">
    <property type="entry name" value="P-loop containing nucleoside triphosphate hydrolases"/>
    <property type="match status" value="1"/>
</dbReference>
<evidence type="ECO:0000256" key="5">
    <source>
        <dbReference type="ARBA" id="ARBA00037066"/>
    </source>
</evidence>
<keyword evidence="8" id="KW-1185">Reference proteome</keyword>
<dbReference type="Proteomes" id="UP001500791">
    <property type="component" value="Unassembled WGS sequence"/>
</dbReference>
<name>A0ABP3IDM8_9CAUL</name>
<keyword evidence="2" id="KW-0547">Nucleotide-binding</keyword>
<evidence type="ECO:0000256" key="1">
    <source>
        <dbReference type="ARBA" id="ARBA00022448"/>
    </source>
</evidence>
<dbReference type="PANTHER" id="PTHR42794">
    <property type="entry name" value="HEMIN IMPORT ATP-BINDING PROTEIN HMUV"/>
    <property type="match status" value="1"/>
</dbReference>
<comment type="caution">
    <text evidence="7">The sequence shown here is derived from an EMBL/GenBank/DDBJ whole genome shotgun (WGS) entry which is preliminary data.</text>
</comment>
<sequence>MSLLTLHEASVEIERKPVLLQASLSVEGGEMVAICGPNGAGKSTLLKLAAGLHKPKAGHVAIHGRDLKTLSSHQRGEAVAYLAQERLIAWNLPAIEVAALGGLHLGQSDIMGRAQRALDMVGVGHLAMRGVADMSGGERARVLLARAMVTDAPVLIADEPVAGLDPDAELLVLERLRERAEGHSAVLLSLHDLSAAAKFADRVIVVADGRIVADAKPLDALTPDILREHFRIAGQWIETENGPLLATRRL</sequence>
<dbReference type="CDD" id="cd03214">
    <property type="entry name" value="ABC_Iron-Siderophores_B12_Hemin"/>
    <property type="match status" value="1"/>
</dbReference>
<organism evidence="7 8">
    <name type="scientific">Brevundimonas terrae</name>
    <dbReference type="NCBI Taxonomy" id="363631"/>
    <lineage>
        <taxon>Bacteria</taxon>
        <taxon>Pseudomonadati</taxon>
        <taxon>Pseudomonadota</taxon>
        <taxon>Alphaproteobacteria</taxon>
        <taxon>Caulobacterales</taxon>
        <taxon>Caulobacteraceae</taxon>
        <taxon>Brevundimonas</taxon>
    </lineage>
</organism>
<dbReference type="InterPro" id="IPR027417">
    <property type="entry name" value="P-loop_NTPase"/>
</dbReference>
<keyword evidence="3 7" id="KW-0067">ATP-binding</keyword>
<dbReference type="RefSeq" id="WP_167178207.1">
    <property type="nucleotide sequence ID" value="NZ_BAAAEJ010000009.1"/>
</dbReference>
<evidence type="ECO:0000256" key="2">
    <source>
        <dbReference type="ARBA" id="ARBA00022741"/>
    </source>
</evidence>